<evidence type="ECO:0000256" key="7">
    <source>
        <dbReference type="ARBA" id="ARBA00022842"/>
    </source>
</evidence>
<dbReference type="InterPro" id="IPR002365">
    <property type="entry name" value="Terpene_synthase_CS"/>
</dbReference>
<protein>
    <recommendedName>
        <fullName evidence="3">H(+)-exporting diphosphatase</fullName>
        <ecNumber evidence="3">7.1.3.1</ecNumber>
    </recommendedName>
</protein>
<feature type="domain" description="Squalene cyclase N-terminal" evidence="15">
    <location>
        <begin position="100"/>
        <end position="300"/>
    </location>
</feature>
<proteinExistence type="inferred from homology"/>
<dbReference type="GO" id="GO:0009678">
    <property type="term" value="F:diphosphate hydrolysis-driven proton transmembrane transporter activity"/>
    <property type="evidence" value="ECO:0007669"/>
    <property type="project" value="UniProtKB-EC"/>
</dbReference>
<feature type="transmembrane region" description="Helical" evidence="13">
    <location>
        <begin position="963"/>
        <end position="987"/>
    </location>
</feature>
<feature type="transmembrane region" description="Helical" evidence="13">
    <location>
        <begin position="1271"/>
        <end position="1293"/>
    </location>
</feature>
<evidence type="ECO:0000256" key="1">
    <source>
        <dbReference type="ARBA" id="ARBA00004127"/>
    </source>
</evidence>
<feature type="transmembrane region" description="Helical" evidence="13">
    <location>
        <begin position="1241"/>
        <end position="1259"/>
    </location>
</feature>
<dbReference type="EC" id="7.1.3.1" evidence="3"/>
<dbReference type="Pfam" id="PF03030">
    <property type="entry name" value="H_PPase"/>
    <property type="match status" value="1"/>
</dbReference>
<dbReference type="CDD" id="cd02892">
    <property type="entry name" value="SQCY_1"/>
    <property type="match status" value="1"/>
</dbReference>
<dbReference type="PANTHER" id="PTHR11764">
    <property type="entry name" value="TERPENE CYCLASE/MUTASE FAMILY MEMBER"/>
    <property type="match status" value="1"/>
</dbReference>
<feature type="transmembrane region" description="Helical" evidence="13">
    <location>
        <begin position="1338"/>
        <end position="1356"/>
    </location>
</feature>
<evidence type="ECO:0000256" key="3">
    <source>
        <dbReference type="ARBA" id="ARBA00013242"/>
    </source>
</evidence>
<dbReference type="GO" id="GO:0016104">
    <property type="term" value="P:triterpenoid biosynthetic process"/>
    <property type="evidence" value="ECO:0007669"/>
    <property type="project" value="InterPro"/>
</dbReference>
<dbReference type="InterPro" id="IPR032696">
    <property type="entry name" value="SQ_cyclase_C"/>
</dbReference>
<dbReference type="InterPro" id="IPR018333">
    <property type="entry name" value="Squalene_cyclase"/>
</dbReference>
<keyword evidence="12" id="KW-0413">Isomerase</keyword>
<dbReference type="InterPro" id="IPR032697">
    <property type="entry name" value="SQ_cyclase_N"/>
</dbReference>
<evidence type="ECO:0000256" key="13">
    <source>
        <dbReference type="SAM" id="Phobius"/>
    </source>
</evidence>
<evidence type="ECO:0000256" key="5">
    <source>
        <dbReference type="ARBA" id="ARBA00022692"/>
    </source>
</evidence>
<dbReference type="Pfam" id="PF13243">
    <property type="entry name" value="SQHop_cyclase_C"/>
    <property type="match status" value="1"/>
</dbReference>
<dbReference type="NCBIfam" id="TIGR01787">
    <property type="entry name" value="squalene_cyclas"/>
    <property type="match status" value="1"/>
</dbReference>
<evidence type="ECO:0000256" key="12">
    <source>
        <dbReference type="ARBA" id="ARBA00023235"/>
    </source>
</evidence>
<keyword evidence="7" id="KW-0460">Magnesium</keyword>
<dbReference type="PANTHER" id="PTHR11764:SF58">
    <property type="entry name" value="BETA-AMYRIN SYNTHASE-RELATED"/>
    <property type="match status" value="1"/>
</dbReference>
<keyword evidence="9 13" id="KW-1133">Transmembrane helix</keyword>
<evidence type="ECO:0000313" key="17">
    <source>
        <dbReference type="Proteomes" id="UP000321393"/>
    </source>
</evidence>
<keyword evidence="10" id="KW-0406">Ion transport</keyword>
<feature type="transmembrane region" description="Helical" evidence="13">
    <location>
        <begin position="1182"/>
        <end position="1203"/>
    </location>
</feature>
<comment type="subcellular location">
    <subcellularLocation>
        <location evidence="1">Endomembrane system</location>
        <topology evidence="1">Multi-pass membrane protein</topology>
    </subcellularLocation>
</comment>
<dbReference type="GO" id="GO:0012505">
    <property type="term" value="C:endomembrane system"/>
    <property type="evidence" value="ECO:0007669"/>
    <property type="project" value="UniProtKB-SubCell"/>
</dbReference>
<dbReference type="InterPro" id="IPR004131">
    <property type="entry name" value="PPase-energised_H-pump"/>
</dbReference>
<dbReference type="STRING" id="1194695.A0A5A7UXG5"/>
<dbReference type="NCBIfam" id="NF001960">
    <property type="entry name" value="PRK00733.3-5"/>
    <property type="match status" value="1"/>
</dbReference>
<feature type="transmembrane region" description="Helical" evidence="13">
    <location>
        <begin position="919"/>
        <end position="943"/>
    </location>
</feature>
<keyword evidence="11 13" id="KW-0472">Membrane</keyword>
<evidence type="ECO:0000259" key="14">
    <source>
        <dbReference type="Pfam" id="PF13243"/>
    </source>
</evidence>
<dbReference type="OrthoDB" id="5210at2759"/>
<dbReference type="InterPro" id="IPR008930">
    <property type="entry name" value="Terpenoid_cyclase/PrenylTrfase"/>
</dbReference>
<dbReference type="Proteomes" id="UP000321393">
    <property type="component" value="Unassembled WGS sequence"/>
</dbReference>
<reference evidence="16 17" key="1">
    <citation type="submission" date="2019-08" db="EMBL/GenBank/DDBJ databases">
        <title>Draft genome sequences of two oriental melons (Cucumis melo L. var makuwa).</title>
        <authorList>
            <person name="Kwon S.-Y."/>
        </authorList>
    </citation>
    <scope>NUCLEOTIDE SEQUENCE [LARGE SCALE GENOMIC DNA]</scope>
    <source>
        <strain evidence="17">cv. SW 3</strain>
        <tissue evidence="16">Leaf</tissue>
    </source>
</reference>
<comment type="caution">
    <text evidence="16">The sequence shown here is derived from an EMBL/GenBank/DDBJ whole genome shotgun (WGS) entry which is preliminary data.</text>
</comment>
<evidence type="ECO:0000259" key="15">
    <source>
        <dbReference type="Pfam" id="PF13249"/>
    </source>
</evidence>
<dbReference type="NCBIfam" id="NF001953">
    <property type="entry name" value="PRK00733.2-1"/>
    <property type="match status" value="1"/>
</dbReference>
<evidence type="ECO:0000256" key="10">
    <source>
        <dbReference type="ARBA" id="ARBA00023065"/>
    </source>
</evidence>
<dbReference type="FunFam" id="1.50.10.20:FF:000011">
    <property type="entry name" value="Terpene cyclase/mutase family member"/>
    <property type="match status" value="1"/>
</dbReference>
<evidence type="ECO:0000313" key="16">
    <source>
        <dbReference type="EMBL" id="KAA0059327.1"/>
    </source>
</evidence>
<feature type="domain" description="Squalene cyclase C-terminal" evidence="14">
    <location>
        <begin position="414"/>
        <end position="724"/>
    </location>
</feature>
<feature type="transmembrane region" description="Helical" evidence="13">
    <location>
        <begin position="1448"/>
        <end position="1466"/>
    </location>
</feature>
<keyword evidence="6" id="KW-0677">Repeat</keyword>
<name>A0A5A7UXG5_CUCMM</name>
<dbReference type="SFLD" id="SFLDG01016">
    <property type="entry name" value="Prenyltransferase_Like_2"/>
    <property type="match status" value="1"/>
</dbReference>
<keyword evidence="4" id="KW-0813">Transport</keyword>
<dbReference type="EMBL" id="SSTE01006467">
    <property type="protein sequence ID" value="KAA0059327.1"/>
    <property type="molecule type" value="Genomic_DNA"/>
</dbReference>
<dbReference type="Pfam" id="PF13249">
    <property type="entry name" value="SQHop_cyclase_N"/>
    <property type="match status" value="1"/>
</dbReference>
<evidence type="ECO:0000256" key="2">
    <source>
        <dbReference type="ARBA" id="ARBA00009755"/>
    </source>
</evidence>
<dbReference type="PROSITE" id="PS01074">
    <property type="entry name" value="TERPENE_SYNTHASES"/>
    <property type="match status" value="1"/>
</dbReference>
<organism evidence="16 17">
    <name type="scientific">Cucumis melo var. makuwa</name>
    <name type="common">Oriental melon</name>
    <dbReference type="NCBI Taxonomy" id="1194695"/>
    <lineage>
        <taxon>Eukaryota</taxon>
        <taxon>Viridiplantae</taxon>
        <taxon>Streptophyta</taxon>
        <taxon>Embryophyta</taxon>
        <taxon>Tracheophyta</taxon>
        <taxon>Spermatophyta</taxon>
        <taxon>Magnoliopsida</taxon>
        <taxon>eudicotyledons</taxon>
        <taxon>Gunneridae</taxon>
        <taxon>Pentapetalae</taxon>
        <taxon>rosids</taxon>
        <taxon>fabids</taxon>
        <taxon>Cucurbitales</taxon>
        <taxon>Cucurbitaceae</taxon>
        <taxon>Benincaseae</taxon>
        <taxon>Cucumis</taxon>
    </lineage>
</organism>
<evidence type="ECO:0000256" key="4">
    <source>
        <dbReference type="ARBA" id="ARBA00022448"/>
    </source>
</evidence>
<feature type="transmembrane region" description="Helical" evidence="13">
    <location>
        <begin position="828"/>
        <end position="851"/>
    </location>
</feature>
<accession>A0A5A7UXG5</accession>
<dbReference type="NCBIfam" id="TIGR01104">
    <property type="entry name" value="V_PPase"/>
    <property type="match status" value="1"/>
</dbReference>
<evidence type="ECO:0000256" key="6">
    <source>
        <dbReference type="ARBA" id="ARBA00022737"/>
    </source>
</evidence>
<feature type="transmembrane region" description="Helical" evidence="13">
    <location>
        <begin position="1150"/>
        <end position="1170"/>
    </location>
</feature>
<gene>
    <name evidence="16" type="ORF">E6C27_scaffold242G00510</name>
</gene>
<dbReference type="SUPFAM" id="SSF48239">
    <property type="entry name" value="Terpenoid cyclases/Protein prenyltransferases"/>
    <property type="match status" value="2"/>
</dbReference>
<comment type="similarity">
    <text evidence="2">Belongs to the terpene cyclase/mutase family.</text>
</comment>
<evidence type="ECO:0000256" key="11">
    <source>
        <dbReference type="ARBA" id="ARBA00023136"/>
    </source>
</evidence>
<dbReference type="GO" id="GO:0016020">
    <property type="term" value="C:membrane"/>
    <property type="evidence" value="ECO:0007669"/>
    <property type="project" value="InterPro"/>
</dbReference>
<dbReference type="GO" id="GO:0005811">
    <property type="term" value="C:lipid droplet"/>
    <property type="evidence" value="ECO:0007669"/>
    <property type="project" value="InterPro"/>
</dbReference>
<feature type="transmembrane region" description="Helical" evidence="13">
    <location>
        <begin position="1007"/>
        <end position="1025"/>
    </location>
</feature>
<feature type="transmembrane region" description="Helical" evidence="13">
    <location>
        <begin position="1478"/>
        <end position="1497"/>
    </location>
</feature>
<dbReference type="Gene3D" id="1.50.10.20">
    <property type="match status" value="2"/>
</dbReference>
<sequence length="1564" mass="173163">MWRLKVADGGNDPYIYSMNNFVGRQIWEFDPNAGTPEERAEVERIQNEFTTNRFKGFPSADLLWRLQLLREKNFKQSIPAVKIEEGEEVSYEKAWDAMRRGAHFLAAIQASDGHWPSETSGPLFYNCPLLICMYIMGFLDAAFPPEHKKEMKRYIYNHQNEDGGWGLHVGGHSNMFCTTFNYISLRLLGEGPDVEPVARGRNWVREHGGVTSILSWGKTWLSILNVFDWSASNPMPPEYWMFPTWVPIHPSNMMCYTRITYMPMSYLYGKRFQAPLTPLVLQLREELHTEPYDKINWKKVRHMCATEDLYFPHPFVQDLLWDTLYLLSEPLMTRWPFNKLIRQKALNDTMRHIHYEDENSRYITIGCVEKPLCMLACWVEDPNSDYVKKHFARIPDYLWMAEDGMKMQSFGSQSWDAALAMQALLACNIPQEIDSALNTGHGFIKNSQVRNNPPGDYKSMFRYMSKGAWTFSDCDHGWQVSDCTAENLKCCLLLSLLPPEMVGEKMEPERFYDAVNVILNMQSKNGGLPAWEPASRYYWMEWLNPVEFLEDLIIEHQHVECTSSALQAILLFRKQYPGHRRKEINNFINKAVQFLQDIQLPDGSWYGNWGICYTYGTWFALKALSMAGKTYENCEALRKGANFLIKIQNPEGGFGESYLSCPYKRYIPLDGKRSNLVQTAWGLMGLISSGQAKLITQQASVDPTPIHKAAKFLINSQLEDGDFPQESEISKIQRPGSGGDLPQGGEYNPYPVARRVNSSHTVLMDDDIESASLGVYQDRQRTFPDMRSKVNTPLIFRILMGINIRVLLVLLLFAFGIIFYIGASTSPIIVFVFSICIVSFCFSVYLTKWVLSKDEGPQEMAQISEAIRDGAEGFFRTQYSTISKMAMLLAVVILCIYLFRSTTPQQESSRIGRSTTAYITVAAFLLGALCSGIAGYVGMWVSVRANVRVSSAARRSAREALQIAVRAGGFSAIVVVGMAVIGIAILYAAFHVWLDVGLPGSTKVTDLPLLLVGYGFGASFVALFAQLGGGIYTKAADVGADLVGKVEQGIPEDDPRNPAVIADLVGDNVGDCAARGADLFESIAAEIISAMILGGTMAERCKIEDPSGFILFPLVVHSFDLVISSIGILSIRRGTRESGVKGPIEDPMTILQRGYSVTIILAVLTFGLSTRWLLHTEQAPSAWFNFALCGLVGIITAYVFVWITKYYTDYKHEPVRSLALSSSTGHGTNIIAGVSLGLESTALPVLVISVSIVSAFWLGRTSGLVDETGNPTGGLFGTAVATMGMLSTAAYVLTMDMFGPIADNAGGIVEMSQQPESVREITDLLDAVGNTTKATTKGFAIGSAALASFLLFSAYMDEVASFAHEPFKQVDIAIPEVFVGGLLGSMLIFLFSAWACSAVGRTAQEVVKEVRRQFIERPGIMDYTEKPEYGRCVAIVASASLREMIKPGALAIISPMAVGFLFRILGHYTAQPLLGAKVVAAMLMFATVSGILMALFLNTAGGAWDNAKKYIETGVLGGKGSDCHKAAVTGDTVGDPFKDTAGPSLHVLIKMLATITLVMAPIFL</sequence>
<dbReference type="HAMAP" id="MF_01129">
    <property type="entry name" value="PPase_energized_pump"/>
    <property type="match status" value="1"/>
</dbReference>
<keyword evidence="5 13" id="KW-0812">Transmembrane</keyword>
<dbReference type="GO" id="GO:0004427">
    <property type="term" value="F:inorganic diphosphate phosphatase activity"/>
    <property type="evidence" value="ECO:0007669"/>
    <property type="project" value="InterPro"/>
</dbReference>
<feature type="transmembrane region" description="Helical" evidence="13">
    <location>
        <begin position="1109"/>
        <end position="1130"/>
    </location>
</feature>
<keyword evidence="8" id="KW-1278">Translocase</keyword>
<feature type="transmembrane region" description="Helical" evidence="13">
    <location>
        <begin position="794"/>
        <end position="822"/>
    </location>
</feature>
<dbReference type="GO" id="GO:0042300">
    <property type="term" value="F:beta-amyrin synthase activity"/>
    <property type="evidence" value="ECO:0007669"/>
    <property type="project" value="TreeGrafter"/>
</dbReference>
<evidence type="ECO:0000256" key="8">
    <source>
        <dbReference type="ARBA" id="ARBA00022967"/>
    </source>
</evidence>
<feature type="transmembrane region" description="Helical" evidence="13">
    <location>
        <begin position="882"/>
        <end position="899"/>
    </location>
</feature>
<feature type="transmembrane region" description="Helical" evidence="13">
    <location>
        <begin position="1377"/>
        <end position="1400"/>
    </location>
</feature>
<evidence type="ECO:0000256" key="9">
    <source>
        <dbReference type="ARBA" id="ARBA00022989"/>
    </source>
</evidence>